<sequence>MTWVKGCAQRHSATFRHIPRFMLDAVCFSGKHIKSRGYNSIFRPIPPNIKTFSW</sequence>
<dbReference type="AlphaFoldDB" id="U7V412"/>
<gene>
    <name evidence="1" type="ORF">HMPREF0742_01511</name>
</gene>
<organism evidence="1 2">
    <name type="scientific">Rothia aeria F0184</name>
    <dbReference type="NCBI Taxonomy" id="888019"/>
    <lineage>
        <taxon>Bacteria</taxon>
        <taxon>Bacillati</taxon>
        <taxon>Actinomycetota</taxon>
        <taxon>Actinomycetes</taxon>
        <taxon>Micrococcales</taxon>
        <taxon>Micrococcaceae</taxon>
        <taxon>Rothia</taxon>
    </lineage>
</organism>
<accession>U7V412</accession>
<evidence type="ECO:0000313" key="2">
    <source>
        <dbReference type="Proteomes" id="UP000017174"/>
    </source>
</evidence>
<reference evidence="1 2" key="1">
    <citation type="submission" date="2013-08" db="EMBL/GenBank/DDBJ databases">
        <authorList>
            <person name="Weinstock G."/>
            <person name="Sodergren E."/>
            <person name="Wylie T."/>
            <person name="Fulton L."/>
            <person name="Fulton R."/>
            <person name="Fronick C."/>
            <person name="O'Laughlin M."/>
            <person name="Godfrey J."/>
            <person name="Miner T."/>
            <person name="Herter B."/>
            <person name="Appelbaum E."/>
            <person name="Cordes M."/>
            <person name="Lek S."/>
            <person name="Wollam A."/>
            <person name="Pepin K.H."/>
            <person name="Palsikar V.B."/>
            <person name="Mitreva M."/>
            <person name="Wilson R.K."/>
        </authorList>
    </citation>
    <scope>NUCLEOTIDE SEQUENCE [LARGE SCALE GENOMIC DNA]</scope>
    <source>
        <strain evidence="1 2">F0184</strain>
    </source>
</reference>
<name>U7V412_9MICC</name>
<dbReference type="EMBL" id="AXZG01000043">
    <property type="protein sequence ID" value="ERT65899.1"/>
    <property type="molecule type" value="Genomic_DNA"/>
</dbReference>
<dbReference type="HOGENOM" id="CLU_3047642_0_0_11"/>
<comment type="caution">
    <text evidence="1">The sequence shown here is derived from an EMBL/GenBank/DDBJ whole genome shotgun (WGS) entry which is preliminary data.</text>
</comment>
<protein>
    <submittedName>
        <fullName evidence="1">Uncharacterized protein</fullName>
    </submittedName>
</protein>
<evidence type="ECO:0000313" key="1">
    <source>
        <dbReference type="EMBL" id="ERT65899.1"/>
    </source>
</evidence>
<proteinExistence type="predicted"/>
<dbReference type="Proteomes" id="UP000017174">
    <property type="component" value="Unassembled WGS sequence"/>
</dbReference>